<gene>
    <name evidence="3" type="ORF">U3653_03095</name>
</gene>
<accession>A0ABU6ANG0</accession>
<dbReference type="RefSeq" id="WP_323124361.1">
    <property type="nucleotide sequence ID" value="NZ_JAYESH010000008.1"/>
</dbReference>
<protein>
    <submittedName>
        <fullName evidence="3">SpoIID/LytB domain-containing protein</fullName>
    </submittedName>
</protein>
<keyword evidence="4" id="KW-1185">Reference proteome</keyword>
<dbReference type="EMBL" id="JAYKYQ010000001">
    <property type="protein sequence ID" value="MEB3509000.1"/>
    <property type="molecule type" value="Genomic_DNA"/>
</dbReference>
<comment type="caution">
    <text evidence="3">The sequence shown here is derived from an EMBL/GenBank/DDBJ whole genome shotgun (WGS) entry which is preliminary data.</text>
</comment>
<dbReference type="NCBIfam" id="TIGR02669">
    <property type="entry name" value="SpoIID_LytB"/>
    <property type="match status" value="1"/>
</dbReference>
<feature type="region of interest" description="Disordered" evidence="1">
    <location>
        <begin position="367"/>
        <end position="402"/>
    </location>
</feature>
<reference evidence="3 4" key="1">
    <citation type="submission" date="2023-12" db="EMBL/GenBank/DDBJ databases">
        <title>novel species in genus Nocarida.</title>
        <authorList>
            <person name="Li Z."/>
        </authorList>
    </citation>
    <scope>NUCLEOTIDE SEQUENCE [LARGE SCALE GENOMIC DNA]</scope>
    <source>
        <strain evidence="3 4">CDC186</strain>
    </source>
</reference>
<feature type="compositionally biased region" description="Low complexity" evidence="1">
    <location>
        <begin position="389"/>
        <end position="402"/>
    </location>
</feature>
<feature type="compositionally biased region" description="Low complexity" evidence="1">
    <location>
        <begin position="367"/>
        <end position="379"/>
    </location>
</feature>
<proteinExistence type="predicted"/>
<evidence type="ECO:0000256" key="1">
    <source>
        <dbReference type="SAM" id="MobiDB-lite"/>
    </source>
</evidence>
<evidence type="ECO:0000313" key="4">
    <source>
        <dbReference type="Proteomes" id="UP001348098"/>
    </source>
</evidence>
<dbReference type="InterPro" id="IPR013693">
    <property type="entry name" value="SpoIID/LytB_N"/>
</dbReference>
<sequence>MLSAWPNHVPYRQLAGPGHGRGLSQVGAFENARAGWAAERILAHYYPGATLGAVAPAAVRVRLAARDDSSLDVFAATGLRVAGRQLPPGQAAHLTPLPGGGANVTVTVGCDGDVLWQASTDDPWVHPIDPRPNRPVAEHLTLCGGPSYRGVLGVALDDGAARTINQVDVEDYLLGVVPAEVQANWADKGAAEALRAQAIAARSYVLAEQRYPYAQTCDTTACQSYPGTEREDPRTAAAVAATAGTVLLRDGRILRTEYSAAPDGGAPADIRTMDVGPAPGQLLAIAPGAEPPARSAATESAIDAEYRRIGGANSSLGTPIGPQMILPQHAGTYRMYTNGVIIATPTLGAQVVDYSRVLQVVPEVAAAQQVPSGAAARPDAVPPGGGAQPGAHGDAAVSGGPVTPDGAAVAAGGADALGAAATPDGTAAPGGIAPPENVANGGDATAGGAIRPAGP</sequence>
<evidence type="ECO:0000313" key="3">
    <source>
        <dbReference type="EMBL" id="MEB3509000.1"/>
    </source>
</evidence>
<organism evidence="3 4">
    <name type="scientific">Nocardia implantans</name>
    <dbReference type="NCBI Taxonomy" id="3108168"/>
    <lineage>
        <taxon>Bacteria</taxon>
        <taxon>Bacillati</taxon>
        <taxon>Actinomycetota</taxon>
        <taxon>Actinomycetes</taxon>
        <taxon>Mycobacteriales</taxon>
        <taxon>Nocardiaceae</taxon>
        <taxon>Nocardia</taxon>
    </lineage>
</organism>
<dbReference type="InterPro" id="IPR013486">
    <property type="entry name" value="SpoIID/LytB"/>
</dbReference>
<dbReference type="Pfam" id="PF08486">
    <property type="entry name" value="SpoIID"/>
    <property type="match status" value="1"/>
</dbReference>
<name>A0ABU6ANG0_9NOCA</name>
<evidence type="ECO:0000259" key="2">
    <source>
        <dbReference type="Pfam" id="PF08486"/>
    </source>
</evidence>
<feature type="domain" description="Sporulation stage II protein D amidase enhancer LytB N-terminal" evidence="2">
    <location>
        <begin position="159"/>
        <end position="247"/>
    </location>
</feature>
<dbReference type="Proteomes" id="UP001348098">
    <property type="component" value="Unassembled WGS sequence"/>
</dbReference>
<feature type="compositionally biased region" description="Low complexity" evidence="1">
    <location>
        <begin position="417"/>
        <end position="435"/>
    </location>
</feature>
<feature type="region of interest" description="Disordered" evidence="1">
    <location>
        <begin position="417"/>
        <end position="455"/>
    </location>
</feature>